<dbReference type="EMBL" id="QUSF01004802">
    <property type="protein sequence ID" value="RLV62909.1"/>
    <property type="molecule type" value="Genomic_DNA"/>
</dbReference>
<organism evidence="5 6">
    <name type="scientific">Chloebia gouldiae</name>
    <name type="common">Gouldian finch</name>
    <name type="synonym">Erythrura gouldiae</name>
    <dbReference type="NCBI Taxonomy" id="44316"/>
    <lineage>
        <taxon>Eukaryota</taxon>
        <taxon>Metazoa</taxon>
        <taxon>Chordata</taxon>
        <taxon>Craniata</taxon>
        <taxon>Vertebrata</taxon>
        <taxon>Euteleostomi</taxon>
        <taxon>Archelosauria</taxon>
        <taxon>Archosauria</taxon>
        <taxon>Dinosauria</taxon>
        <taxon>Saurischia</taxon>
        <taxon>Theropoda</taxon>
        <taxon>Coelurosauria</taxon>
        <taxon>Aves</taxon>
        <taxon>Neognathae</taxon>
        <taxon>Neoaves</taxon>
        <taxon>Telluraves</taxon>
        <taxon>Australaves</taxon>
        <taxon>Passeriformes</taxon>
        <taxon>Passeroidea</taxon>
        <taxon>Passeridae</taxon>
        <taxon>Chloebia</taxon>
    </lineage>
</organism>
<sequence length="83" mass="9119">MSFCVPPTAFLLTILSFTSISPASLFVLYVSTALSVSLQGFLHSLVYGWMRENFRRDVLARSPSLQSPEGLKAFYDDSLGVAP</sequence>
<gene>
    <name evidence="5" type="ORF">DV515_00018796</name>
    <name evidence="4" type="ORF">DV515_00018799</name>
    <name evidence="3" type="ORF">DV515_00018817</name>
    <name evidence="2" type="ORF">DV515_00018820</name>
</gene>
<reference evidence="5" key="2">
    <citation type="submission" date="2018-08" db="EMBL/GenBank/DDBJ databases">
        <authorList>
            <person name="Sabatino S.J."/>
        </authorList>
    </citation>
    <scope>NUCLEOTIDE SEQUENCE</scope>
    <source>
        <strain evidence="5">Red01</strain>
        <tissue evidence="5">Muscle</tissue>
    </source>
</reference>
<dbReference type="EMBL" id="QUSF01004753">
    <property type="protein sequence ID" value="RLV62930.1"/>
    <property type="molecule type" value="Genomic_DNA"/>
</dbReference>
<evidence type="ECO:0000256" key="1">
    <source>
        <dbReference type="SAM" id="Phobius"/>
    </source>
</evidence>
<keyword evidence="1" id="KW-0472">Membrane</keyword>
<feature type="transmembrane region" description="Helical" evidence="1">
    <location>
        <begin position="28"/>
        <end position="49"/>
    </location>
</feature>
<evidence type="ECO:0000313" key="6">
    <source>
        <dbReference type="Proteomes" id="UP000276834"/>
    </source>
</evidence>
<dbReference type="EMBL" id="QUSF01004801">
    <property type="protein sequence ID" value="RLV62912.1"/>
    <property type="molecule type" value="Genomic_DNA"/>
</dbReference>
<keyword evidence="1" id="KW-0812">Transmembrane</keyword>
<reference evidence="5 6" key="1">
    <citation type="journal article" date="2018" name="Proc. R. Soc. B">
        <title>A non-coding region near Follistatin controls head colour polymorphism in the Gouldian finch.</title>
        <authorList>
            <person name="Toomey M.B."/>
            <person name="Marques C.I."/>
            <person name="Andrade P."/>
            <person name="Araujo P.M."/>
            <person name="Sabatino S."/>
            <person name="Gazda M.A."/>
            <person name="Afonso S."/>
            <person name="Lopes R.J."/>
            <person name="Corbo J.C."/>
            <person name="Carneiro M."/>
        </authorList>
    </citation>
    <scope>NUCLEOTIDE SEQUENCE [LARGE SCALE GENOMIC DNA]</scope>
    <source>
        <strain evidence="5">Red01</strain>
        <tissue evidence="5">Muscle</tissue>
    </source>
</reference>
<protein>
    <submittedName>
        <fullName evidence="5">Uncharacterized protein</fullName>
    </submittedName>
</protein>
<dbReference type="Proteomes" id="UP000276834">
    <property type="component" value="Unassembled WGS sequence"/>
</dbReference>
<name>A0A3L8Q6Z4_CHLGU</name>
<evidence type="ECO:0000313" key="5">
    <source>
        <dbReference type="EMBL" id="RLV62933.1"/>
    </source>
</evidence>
<dbReference type="EMBL" id="QUSF01004752">
    <property type="protein sequence ID" value="RLV62933.1"/>
    <property type="molecule type" value="Genomic_DNA"/>
</dbReference>
<proteinExistence type="predicted"/>
<evidence type="ECO:0000313" key="3">
    <source>
        <dbReference type="EMBL" id="RLV62912.1"/>
    </source>
</evidence>
<comment type="caution">
    <text evidence="5">The sequence shown here is derived from an EMBL/GenBank/DDBJ whole genome shotgun (WGS) entry which is preliminary data.</text>
</comment>
<dbReference type="OrthoDB" id="9217211at2759"/>
<accession>A0A3L8Q6Z4</accession>
<evidence type="ECO:0000313" key="4">
    <source>
        <dbReference type="EMBL" id="RLV62930.1"/>
    </source>
</evidence>
<keyword evidence="6" id="KW-1185">Reference proteome</keyword>
<keyword evidence="1" id="KW-1133">Transmembrane helix</keyword>
<evidence type="ECO:0000313" key="2">
    <source>
        <dbReference type="EMBL" id="RLV62909.1"/>
    </source>
</evidence>
<dbReference type="AlphaFoldDB" id="A0A3L8Q6Z4"/>